<evidence type="ECO:0000256" key="1">
    <source>
        <dbReference type="SAM" id="MobiDB-lite"/>
    </source>
</evidence>
<dbReference type="EMBL" id="JADCNM010000562">
    <property type="protein sequence ID" value="KAG0446616.1"/>
    <property type="molecule type" value="Genomic_DNA"/>
</dbReference>
<organism evidence="2 5">
    <name type="scientific">Vanilla planifolia</name>
    <name type="common">Vanilla</name>
    <dbReference type="NCBI Taxonomy" id="51239"/>
    <lineage>
        <taxon>Eukaryota</taxon>
        <taxon>Viridiplantae</taxon>
        <taxon>Streptophyta</taxon>
        <taxon>Embryophyta</taxon>
        <taxon>Tracheophyta</taxon>
        <taxon>Spermatophyta</taxon>
        <taxon>Magnoliopsida</taxon>
        <taxon>Liliopsida</taxon>
        <taxon>Asparagales</taxon>
        <taxon>Orchidaceae</taxon>
        <taxon>Vanilloideae</taxon>
        <taxon>Vanilleae</taxon>
        <taxon>Vanilla</taxon>
    </lineage>
</organism>
<protein>
    <submittedName>
        <fullName evidence="2">Uncharacterized protein</fullName>
    </submittedName>
</protein>
<dbReference type="EMBL" id="JADCNL010000561">
    <property type="protein sequence ID" value="KAG0446658.1"/>
    <property type="molecule type" value="Genomic_DNA"/>
</dbReference>
<comment type="caution">
    <text evidence="2">The sequence shown here is derived from an EMBL/GenBank/DDBJ whole genome shotgun (WGS) entry which is preliminary data.</text>
</comment>
<dbReference type="AlphaFoldDB" id="A0A835P4P3"/>
<feature type="compositionally biased region" description="Low complexity" evidence="1">
    <location>
        <begin position="124"/>
        <end position="138"/>
    </location>
</feature>
<dbReference type="Proteomes" id="UP000636800">
    <property type="component" value="Unassembled WGS sequence"/>
</dbReference>
<evidence type="ECO:0000313" key="5">
    <source>
        <dbReference type="Proteomes" id="UP000639772"/>
    </source>
</evidence>
<accession>A0A835P4P3</accession>
<evidence type="ECO:0000313" key="2">
    <source>
        <dbReference type="EMBL" id="KAG0446616.1"/>
    </source>
</evidence>
<evidence type="ECO:0000313" key="3">
    <source>
        <dbReference type="EMBL" id="KAG0446658.1"/>
    </source>
</evidence>
<gene>
    <name evidence="3" type="ORF">HPP92_028736</name>
    <name evidence="2" type="ORF">HPP92_028747</name>
</gene>
<reference evidence="4 5" key="1">
    <citation type="journal article" date="2020" name="Nat. Food">
        <title>A phased Vanilla planifolia genome enables genetic improvement of flavour and production.</title>
        <authorList>
            <person name="Hasing T."/>
            <person name="Tang H."/>
            <person name="Brym M."/>
            <person name="Khazi F."/>
            <person name="Huang T."/>
            <person name="Chambers A.H."/>
        </authorList>
    </citation>
    <scope>NUCLEOTIDE SEQUENCE [LARGE SCALE GENOMIC DNA]</scope>
    <source>
        <tissue evidence="2">Leaf</tissue>
    </source>
</reference>
<name>A0A835P4P3_VANPL</name>
<feature type="region of interest" description="Disordered" evidence="1">
    <location>
        <begin position="124"/>
        <end position="169"/>
    </location>
</feature>
<keyword evidence="4" id="KW-1185">Reference proteome</keyword>
<sequence>MFQFTLHPRLAFSPPSPRQLGNGISAVHVSPPGSEPGVPRLSPFSFKTIPASLSEDAPSFGCSSSNSNKPPCFPRSLNSSKELLRLRAHRRVPRMAYFFGYTACSSFRHPLRCLVTETTPEHTASAAAATLRPGTAASVSPVRRNRQQPRTSRPGSCRERPRVVKPRSSGRLVDGDLRYRELRSALLVADAGCAPAARGRPGLPPRAAIGIGHSAHWRSPGRHLTGGVTTPEASLPQRRVRNFLSNYGFTGTTQSSVETNQADFYDQGQSRRIISAGWGRGDRIIHKKYWSLSSLSVQVVWRNLVEQEISF</sequence>
<dbReference type="Proteomes" id="UP000639772">
    <property type="component" value="Unassembled WGS sequence"/>
</dbReference>
<proteinExistence type="predicted"/>
<evidence type="ECO:0000313" key="4">
    <source>
        <dbReference type="Proteomes" id="UP000636800"/>
    </source>
</evidence>